<protein>
    <submittedName>
        <fullName evidence="1">Uncharacterized protein</fullName>
    </submittedName>
</protein>
<name>A0A069ATA6_CLODI</name>
<dbReference type="EMBL" id="LK932904">
    <property type="protein sequence ID" value="CDT03285.1"/>
    <property type="molecule type" value="Genomic_DNA"/>
</dbReference>
<organism evidence="1">
    <name type="scientific">Clostridioides difficile</name>
    <name type="common">Peptoclostridium difficile</name>
    <dbReference type="NCBI Taxonomy" id="1496"/>
    <lineage>
        <taxon>Bacteria</taxon>
        <taxon>Bacillati</taxon>
        <taxon>Bacillota</taxon>
        <taxon>Clostridia</taxon>
        <taxon>Peptostreptococcales</taxon>
        <taxon>Peptostreptococcaceae</taxon>
        <taxon>Clostridioides</taxon>
    </lineage>
</organism>
<proteinExistence type="predicted"/>
<evidence type="ECO:0000313" key="1">
    <source>
        <dbReference type="EMBL" id="CDT03285.1"/>
    </source>
</evidence>
<reference evidence="1" key="1">
    <citation type="submission" date="2014-07" db="EMBL/GenBank/DDBJ databases">
        <authorList>
            <person name="Monot Marc"/>
        </authorList>
    </citation>
    <scope>NUCLEOTIDE SEQUENCE</scope>
    <source>
        <strain evidence="1">7032989</strain>
    </source>
</reference>
<gene>
    <name evidence="1" type="ORF">BN1095_2490002</name>
</gene>
<dbReference type="AlphaFoldDB" id="A0A069ATA6"/>
<sequence length="114" mass="12469">MWKSWRFFVGEKHLTVEVAVNLGHVEVVHSVGMEQLFVRRCRMIPKFCQGILVSNAGNIIIGTAENLNWHIVNQSGQAAGAVDGDHAETVAQENGQGDIMDIKSRGPLEFGGVL</sequence>
<accession>A0A069ATA6</accession>